<comment type="caution">
    <text evidence="5">The sequence shown here is derived from an EMBL/GenBank/DDBJ whole genome shotgun (WGS) entry which is preliminary data.</text>
</comment>
<keyword evidence="6" id="KW-1185">Reference proteome</keyword>
<dbReference type="InterPro" id="IPR001173">
    <property type="entry name" value="Glyco_trans_2-like"/>
</dbReference>
<evidence type="ECO:0000256" key="3">
    <source>
        <dbReference type="ARBA" id="ARBA00022679"/>
    </source>
</evidence>
<dbReference type="STRING" id="1461694.ATO9_22080"/>
<dbReference type="Pfam" id="PF00535">
    <property type="entry name" value="Glycos_transf_2"/>
    <property type="match status" value="1"/>
</dbReference>
<dbReference type="Proteomes" id="UP000030004">
    <property type="component" value="Unassembled WGS sequence"/>
</dbReference>
<dbReference type="OrthoDB" id="9802649at2"/>
<dbReference type="RefSeq" id="WP_043754502.1">
    <property type="nucleotide sequence ID" value="NZ_AQQX01000022.1"/>
</dbReference>
<dbReference type="EMBL" id="AQQX01000022">
    <property type="protein sequence ID" value="KGM46757.1"/>
    <property type="molecule type" value="Genomic_DNA"/>
</dbReference>
<dbReference type="InterPro" id="IPR050834">
    <property type="entry name" value="Glycosyltransf_2"/>
</dbReference>
<dbReference type="eggNOG" id="COG0463">
    <property type="taxonomic scope" value="Bacteria"/>
</dbReference>
<sequence length="317" mass="34175">MYSAPPAPHVRILMGTFQGAGYLSGQLSSFLAQDHDNWSLVVSDDGSTDATPDVVREFARAHPNRDIRLVQGPGQGASANYLSLLAQDALWRDLPDDGCIAFSDQDDVWMAERLARAIEALGQGADIYASRTLLTDADLIPRGASRQHPYPPAFGNALVQNVLAGNTLVLGPVAGALLRRTAARALNAGVPHHDWWVYLLGTGAGLHIVNDSRPGLYYRQHGGNLLGANRGLGKAWSRFAMIWEGHFGDWIAHNLSALQAVDEELTPENRACLSAFQAWLEGERRGLLGGGLDRTGAWRQSKAGQIMLRAAASAGRL</sequence>
<evidence type="ECO:0000256" key="1">
    <source>
        <dbReference type="ARBA" id="ARBA00006739"/>
    </source>
</evidence>
<evidence type="ECO:0000313" key="5">
    <source>
        <dbReference type="EMBL" id="KGM46757.1"/>
    </source>
</evidence>
<dbReference type="InterPro" id="IPR029044">
    <property type="entry name" value="Nucleotide-diphossugar_trans"/>
</dbReference>
<dbReference type="AlphaFoldDB" id="A0A0A0EC04"/>
<organism evidence="5 6">
    <name type="scientific">Pseudooceanicola atlanticus</name>
    <dbReference type="NCBI Taxonomy" id="1461694"/>
    <lineage>
        <taxon>Bacteria</taxon>
        <taxon>Pseudomonadati</taxon>
        <taxon>Pseudomonadota</taxon>
        <taxon>Alphaproteobacteria</taxon>
        <taxon>Rhodobacterales</taxon>
        <taxon>Paracoccaceae</taxon>
        <taxon>Pseudooceanicola</taxon>
    </lineage>
</organism>
<keyword evidence="2" id="KW-0328">Glycosyltransferase</keyword>
<protein>
    <recommendedName>
        <fullName evidence="4">Glycosyltransferase 2-like domain-containing protein</fullName>
    </recommendedName>
</protein>
<evidence type="ECO:0000259" key="4">
    <source>
        <dbReference type="Pfam" id="PF00535"/>
    </source>
</evidence>
<keyword evidence="3" id="KW-0808">Transferase</keyword>
<feature type="domain" description="Glycosyltransferase 2-like" evidence="4">
    <location>
        <begin position="13"/>
        <end position="173"/>
    </location>
</feature>
<dbReference type="Gene3D" id="3.90.550.10">
    <property type="entry name" value="Spore Coat Polysaccharide Biosynthesis Protein SpsA, Chain A"/>
    <property type="match status" value="1"/>
</dbReference>
<dbReference type="PANTHER" id="PTHR43685:SF5">
    <property type="entry name" value="GLYCOSYLTRANSFERASE EPSE-RELATED"/>
    <property type="match status" value="1"/>
</dbReference>
<accession>A0A0A0EC04</accession>
<dbReference type="SUPFAM" id="SSF53448">
    <property type="entry name" value="Nucleotide-diphospho-sugar transferases"/>
    <property type="match status" value="1"/>
</dbReference>
<comment type="similarity">
    <text evidence="1">Belongs to the glycosyltransferase 2 family.</text>
</comment>
<proteinExistence type="inferred from homology"/>
<gene>
    <name evidence="5" type="ORF">ATO9_22080</name>
</gene>
<evidence type="ECO:0000313" key="6">
    <source>
        <dbReference type="Proteomes" id="UP000030004"/>
    </source>
</evidence>
<evidence type="ECO:0000256" key="2">
    <source>
        <dbReference type="ARBA" id="ARBA00022676"/>
    </source>
</evidence>
<dbReference type="GO" id="GO:0016757">
    <property type="term" value="F:glycosyltransferase activity"/>
    <property type="evidence" value="ECO:0007669"/>
    <property type="project" value="UniProtKB-KW"/>
</dbReference>
<reference evidence="5 6" key="1">
    <citation type="journal article" date="2015" name="Antonie Van Leeuwenhoek">
        <title>Pseudooceanicola atlanticus gen. nov. sp. nov., isolated from surface seawater of the Atlantic Ocean and reclassification of Oceanicola batsensis, Oceanicola marinus, Oceanicola nitratireducens, Oceanicola nanhaiensis, Oceanicola antarcticus and Oceanicola flagellatus, as Pseudooceanicola batsensis comb. nov., Pseudooceanicola marinus comb. nov., Pseudooceanicola nitratireducens comb. nov., Pseudooceanicola nanhaiensis comb. nov., Pseudooceanicola antarcticus comb. nov., and Pseudooceanicola flagellatus comb. nov.</title>
        <authorList>
            <person name="Lai Q."/>
            <person name="Li G."/>
            <person name="Liu X."/>
            <person name="Du Y."/>
            <person name="Sun F."/>
            <person name="Shao Z."/>
        </authorList>
    </citation>
    <scope>NUCLEOTIDE SEQUENCE [LARGE SCALE GENOMIC DNA]</scope>
    <source>
        <strain evidence="5 6">22II-s11g</strain>
    </source>
</reference>
<dbReference type="PANTHER" id="PTHR43685">
    <property type="entry name" value="GLYCOSYLTRANSFERASE"/>
    <property type="match status" value="1"/>
</dbReference>
<name>A0A0A0EC04_9RHOB</name>